<proteinExistence type="predicted"/>
<dbReference type="Proteomes" id="UP000199071">
    <property type="component" value="Unassembled WGS sequence"/>
</dbReference>
<accession>A0A1G6AYQ4</accession>
<reference evidence="1 2" key="1">
    <citation type="submission" date="2016-10" db="EMBL/GenBank/DDBJ databases">
        <authorList>
            <person name="de Groot N.N."/>
        </authorList>
    </citation>
    <scope>NUCLEOTIDE SEQUENCE [LARGE SCALE GENOMIC DNA]</scope>
    <source>
        <strain evidence="1 2">ATCC 35022</strain>
    </source>
</reference>
<dbReference type="EMBL" id="FMXQ01000002">
    <property type="protein sequence ID" value="SDB13383.1"/>
    <property type="molecule type" value="Genomic_DNA"/>
</dbReference>
<dbReference type="InterPro" id="IPR049804">
    <property type="entry name" value="Choice_anch_L"/>
</dbReference>
<protein>
    <submittedName>
        <fullName evidence="1">Uncharacterized protein</fullName>
    </submittedName>
</protein>
<dbReference type="AlphaFoldDB" id="A0A1G6AYQ4"/>
<dbReference type="RefSeq" id="WP_090875158.1">
    <property type="nucleotide sequence ID" value="NZ_FMXQ01000002.1"/>
</dbReference>
<evidence type="ECO:0000313" key="2">
    <source>
        <dbReference type="Proteomes" id="UP000199071"/>
    </source>
</evidence>
<dbReference type="OrthoDB" id="419320at2"/>
<keyword evidence="2" id="KW-1185">Reference proteome</keyword>
<dbReference type="STRING" id="665467.SAMN02982931_01005"/>
<name>A0A1G6AYQ4_9HYPH</name>
<dbReference type="SUPFAM" id="SSF51120">
    <property type="entry name" value="beta-Roll"/>
    <property type="match status" value="1"/>
</dbReference>
<sequence length="397" mass="42153">MTNAFTEYTGGNDDLLAKALFVSPSGISYVNGSAKYTGRPQSSSFFDNLNLGQAVVSNKGILLTSGDGSPALINTSSSYTLSTGENGDTQLNTEVQNAFPGAGSTRDASILEFQIMAAAGVKSVSFEVVFGSDEYPEFSSSTFVDIAAIFVNGKNVALFGGNADSPLSVLDNNVAYFQDNTGGGITIEYDGLSKKLKVIAEVKPGVNDIKIAIADTGDSLYDSGIFVSNIKGSSLSLTGIVNEVLGTEGKDTLKALKNADNILFGSAGKDKLIANNGFDILFGDQDGTDTGLLAVSISRDKFVFAKNSSSSKKLKDADVIGDWDKKDKIDISKLSKTKFDFIGKKKFHDDGDPEVRYKTKAKKDFTAVYVDKNGDGKTDLAIKLDGIHTLHDNDFVL</sequence>
<gene>
    <name evidence="1" type="ORF">SAMN02982931_01005</name>
</gene>
<dbReference type="Gene3D" id="2.150.10.10">
    <property type="entry name" value="Serralysin-like metalloprotease, C-terminal"/>
    <property type="match status" value="1"/>
</dbReference>
<evidence type="ECO:0000313" key="1">
    <source>
        <dbReference type="EMBL" id="SDB13383.1"/>
    </source>
</evidence>
<organism evidence="1 2">
    <name type="scientific">Bauldia litoralis</name>
    <dbReference type="NCBI Taxonomy" id="665467"/>
    <lineage>
        <taxon>Bacteria</taxon>
        <taxon>Pseudomonadati</taxon>
        <taxon>Pseudomonadota</taxon>
        <taxon>Alphaproteobacteria</taxon>
        <taxon>Hyphomicrobiales</taxon>
        <taxon>Kaistiaceae</taxon>
        <taxon>Bauldia</taxon>
    </lineage>
</organism>
<dbReference type="NCBIfam" id="NF038133">
    <property type="entry name" value="choice_anch_L"/>
    <property type="match status" value="1"/>
</dbReference>
<dbReference type="InterPro" id="IPR011049">
    <property type="entry name" value="Serralysin-like_metalloprot_C"/>
</dbReference>